<feature type="signal peptide" evidence="1">
    <location>
        <begin position="1"/>
        <end position="24"/>
    </location>
</feature>
<dbReference type="EMBL" id="MU006222">
    <property type="protein sequence ID" value="KAF2828852.1"/>
    <property type="molecule type" value="Genomic_DNA"/>
</dbReference>
<dbReference type="InterPro" id="IPR038305">
    <property type="entry name" value="HeLo_sf"/>
</dbReference>
<feature type="domain" description="Protein kinase" evidence="2">
    <location>
        <begin position="283"/>
        <end position="608"/>
    </location>
</feature>
<evidence type="ECO:0000256" key="1">
    <source>
        <dbReference type="SAM" id="SignalP"/>
    </source>
</evidence>
<evidence type="ECO:0000259" key="2">
    <source>
        <dbReference type="PROSITE" id="PS50011"/>
    </source>
</evidence>
<dbReference type="InterPro" id="IPR011009">
    <property type="entry name" value="Kinase-like_dom_sf"/>
</dbReference>
<evidence type="ECO:0000313" key="4">
    <source>
        <dbReference type="Proteomes" id="UP000799424"/>
    </source>
</evidence>
<reference evidence="3" key="1">
    <citation type="journal article" date="2020" name="Stud. Mycol.">
        <title>101 Dothideomycetes genomes: a test case for predicting lifestyles and emergence of pathogens.</title>
        <authorList>
            <person name="Haridas S."/>
            <person name="Albert R."/>
            <person name="Binder M."/>
            <person name="Bloem J."/>
            <person name="Labutti K."/>
            <person name="Salamov A."/>
            <person name="Andreopoulos B."/>
            <person name="Baker S."/>
            <person name="Barry K."/>
            <person name="Bills G."/>
            <person name="Bluhm B."/>
            <person name="Cannon C."/>
            <person name="Castanera R."/>
            <person name="Culley D."/>
            <person name="Daum C."/>
            <person name="Ezra D."/>
            <person name="Gonzalez J."/>
            <person name="Henrissat B."/>
            <person name="Kuo A."/>
            <person name="Liang C."/>
            <person name="Lipzen A."/>
            <person name="Lutzoni F."/>
            <person name="Magnuson J."/>
            <person name="Mondo S."/>
            <person name="Nolan M."/>
            <person name="Ohm R."/>
            <person name="Pangilinan J."/>
            <person name="Park H.-J."/>
            <person name="Ramirez L."/>
            <person name="Alfaro M."/>
            <person name="Sun H."/>
            <person name="Tritt A."/>
            <person name="Yoshinaga Y."/>
            <person name="Zwiers L.-H."/>
            <person name="Turgeon B."/>
            <person name="Goodwin S."/>
            <person name="Spatafora J."/>
            <person name="Crous P."/>
            <person name="Grigoriev I."/>
        </authorList>
    </citation>
    <scope>NUCLEOTIDE SEQUENCE</scope>
    <source>
        <strain evidence="3">CBS 113818</strain>
    </source>
</reference>
<dbReference type="PANTHER" id="PTHR37542">
    <property type="entry name" value="HELO DOMAIN-CONTAINING PROTEIN-RELATED"/>
    <property type="match status" value="1"/>
</dbReference>
<dbReference type="AlphaFoldDB" id="A0A6A7A6D9"/>
<proteinExistence type="predicted"/>
<name>A0A6A7A6D9_9PLEO</name>
<accession>A0A6A7A6D9</accession>
<evidence type="ECO:0000313" key="3">
    <source>
        <dbReference type="EMBL" id="KAF2828852.1"/>
    </source>
</evidence>
<dbReference type="InterPro" id="IPR000719">
    <property type="entry name" value="Prot_kinase_dom"/>
</dbReference>
<protein>
    <recommendedName>
        <fullName evidence="2">Protein kinase domain-containing protein</fullName>
    </recommendedName>
</protein>
<feature type="chain" id="PRO_5025622053" description="Protein kinase domain-containing protein" evidence="1">
    <location>
        <begin position="25"/>
        <end position="653"/>
    </location>
</feature>
<dbReference type="Proteomes" id="UP000799424">
    <property type="component" value="Unassembled WGS sequence"/>
</dbReference>
<keyword evidence="1" id="KW-0732">Signal</keyword>
<organism evidence="3 4">
    <name type="scientific">Ophiobolus disseminans</name>
    <dbReference type="NCBI Taxonomy" id="1469910"/>
    <lineage>
        <taxon>Eukaryota</taxon>
        <taxon>Fungi</taxon>
        <taxon>Dikarya</taxon>
        <taxon>Ascomycota</taxon>
        <taxon>Pezizomycotina</taxon>
        <taxon>Dothideomycetes</taxon>
        <taxon>Pleosporomycetidae</taxon>
        <taxon>Pleosporales</taxon>
        <taxon>Pleosporineae</taxon>
        <taxon>Phaeosphaeriaceae</taxon>
        <taxon>Ophiobolus</taxon>
    </lineage>
</organism>
<dbReference type="PROSITE" id="PS50011">
    <property type="entry name" value="PROTEIN_KINASE_DOM"/>
    <property type="match status" value="1"/>
</dbReference>
<dbReference type="InterPro" id="IPR029498">
    <property type="entry name" value="HeLo_dom"/>
</dbReference>
<keyword evidence="4" id="KW-1185">Reference proteome</keyword>
<dbReference type="Gene3D" id="1.20.120.1020">
    <property type="entry name" value="Prion-inhibition and propagation, HeLo domain"/>
    <property type="match status" value="1"/>
</dbReference>
<dbReference type="GO" id="GO:0004672">
    <property type="term" value="F:protein kinase activity"/>
    <property type="evidence" value="ECO:0007669"/>
    <property type="project" value="InterPro"/>
</dbReference>
<dbReference type="Gene3D" id="1.10.510.10">
    <property type="entry name" value="Transferase(Phosphotransferase) domain 1"/>
    <property type="match status" value="1"/>
</dbReference>
<dbReference type="PANTHER" id="PTHR37542:SF1">
    <property type="entry name" value="PRION-INHIBITION AND PROPAGATION HELO DOMAIN-CONTAINING PROTEIN"/>
    <property type="match status" value="1"/>
</dbReference>
<dbReference type="SUPFAM" id="SSF56112">
    <property type="entry name" value="Protein kinase-like (PK-like)"/>
    <property type="match status" value="1"/>
</dbReference>
<dbReference type="OrthoDB" id="1911848at2759"/>
<gene>
    <name evidence="3" type="ORF">CC86DRAFT_198976</name>
</gene>
<sequence length="653" mass="74460">MSGAELPIAVVSFFFQAFAGCVQGYELIADACRLEKDAEHLLVKFKIEEHRLLNWGKLVQLDYTEEQLVLNHMSRGMIMDILDQQRKLLASFGRLDKRYGKLRKPLLQEQTEIFVIDSDRLLVNGSSISEHSNQAVQFPAAEELVKKALNWLNKSRDVPKRIRWAAWDHEKMEALIVKLSDYNDKMHDALDRAQMDTLLEMQTRTNYQIVLLNRQMENMIQIWQSEHIAHRPQGMITDLEDSDYDFLNGIAGPSTRSLTQPLGALAQQKFVHLAIEDSQYVSEERGESIGLPHLANSIRQTEISLTDIYSIYDEPFPDEIEEGERTDATYKGAAVWIEWKPNEVAGPGMPDGLVDPKIRSRVQKLAALLKQNNRKVRFRAPHCLGYFVDESEDRESRFGLVFEKPPTVPRTTSPTTLRALIEESSMEGSKFDIPSLTDRITLMRLLAETVERLHAVDWLHKGLRSANILFFLKYSEAGDGGFEVNYADPYISGFDYSRPATSDDMTERPTDNAWADIYRHPTVQSTGNREEPGGTGRESYKKSFDLYSLGIVLLEIAYWKTIDQILNINLDTARPKQTWPVMDRLLTREPQHLKFVKSYLGNTVEEVVRACLVGPEAFGLPRDCDEKLGSVAAMLQNEFGERVVRRLGGMKGL</sequence>
<dbReference type="Pfam" id="PF14479">
    <property type="entry name" value="HeLo"/>
    <property type="match status" value="1"/>
</dbReference>
<dbReference type="GO" id="GO:0005524">
    <property type="term" value="F:ATP binding"/>
    <property type="evidence" value="ECO:0007669"/>
    <property type="project" value="InterPro"/>
</dbReference>